<comment type="pathway">
    <text evidence="2 14">Amino-acid biosynthesis; L-valine biosynthesis; L-valine from pyruvate: step 1/4.</text>
</comment>
<dbReference type="PANTHER" id="PTHR18968">
    <property type="entry name" value="THIAMINE PYROPHOSPHATE ENZYMES"/>
    <property type="match status" value="1"/>
</dbReference>
<keyword evidence="8 14" id="KW-0479">Metal-binding</keyword>
<dbReference type="FunFam" id="3.40.50.970:FF:000007">
    <property type="entry name" value="Acetolactate synthase"/>
    <property type="match status" value="1"/>
</dbReference>
<dbReference type="FunFam" id="3.40.50.970:FF:000016">
    <property type="entry name" value="Acetolactate synthase"/>
    <property type="match status" value="1"/>
</dbReference>
<keyword evidence="7 14" id="KW-0808">Transferase</keyword>
<evidence type="ECO:0000313" key="18">
    <source>
        <dbReference type="EMBL" id="CAA6819879.1"/>
    </source>
</evidence>
<dbReference type="Pfam" id="PF02775">
    <property type="entry name" value="TPP_enzyme_C"/>
    <property type="match status" value="1"/>
</dbReference>
<keyword evidence="12 14" id="KW-0100">Branched-chain amino acid biosynthesis</keyword>
<dbReference type="EC" id="2.2.1.6" evidence="4 14"/>
<dbReference type="InterPro" id="IPR029061">
    <property type="entry name" value="THDP-binding"/>
</dbReference>
<gene>
    <name evidence="18" type="ORF">HELGO_WM39314</name>
</gene>
<dbReference type="InterPro" id="IPR012000">
    <property type="entry name" value="Thiamin_PyroP_enz_cen_dom"/>
</dbReference>
<sequence>MTDLDSATQTAASADHPQAAQRLSGSQLIIRLLERQGITTISGVPGGAALPLYDSLADSSIKHVLARHEQGAGFICQGMARVTGDAQVCFASSGPGASNLITAVADARLDSVPLIAITGQVPQAMIGTDAFQEIDTFGLMLPITKHNWLVRSAEELLEVIPEAFRIALSGRPGPVSIDVPKDVQNQIIEVTDWPEPGKAIEAPAFEPEEVDAMLAKIREAHRPVLMIGGGIVYSGASEQLREFAEQLSIPAVQTFMGLGIIPHDHPLSLGMLGMHGARFTNYILEECDMLIGLGVRFDDRATGKVEAFCPKAEIIHVDIDRSEMGKIKNPTLGICADVGAVLTMANQRLEPTERPLWQQRVDQLKAAHPLILDGDDELFRPYGAIKAVAEILDDSANISTDVGQHQMWVAQAYPINRPRQWVSSGGLGTMGFGMPTAIGVALAQPDRKSVCFSGDGSIMMNIQELATAAEENLDVKIIILNNGHLGLVRQQQTLFYDKNLNAVKYQQNMDFAMVAQGMGVKGIDLAKSENPLEDLKAALLEHGPCVINLPISEEEMVYPMVAPGGANFDMIGGEA</sequence>
<dbReference type="PANTHER" id="PTHR18968:SF170">
    <property type="entry name" value="ACETOLACTATE SYNTHASE ISOZYME 1 LARGE SUBUNIT"/>
    <property type="match status" value="1"/>
</dbReference>
<feature type="domain" description="Thiamine pyrophosphate enzyme N-terminal TPP-binding" evidence="17">
    <location>
        <begin position="24"/>
        <end position="137"/>
    </location>
</feature>
<evidence type="ECO:0000259" key="16">
    <source>
        <dbReference type="Pfam" id="PF02775"/>
    </source>
</evidence>
<feature type="domain" description="Thiamine pyrophosphate enzyme central" evidence="15">
    <location>
        <begin position="211"/>
        <end position="343"/>
    </location>
</feature>
<dbReference type="EMBL" id="CACVAT010000335">
    <property type="protein sequence ID" value="CAA6819879.1"/>
    <property type="molecule type" value="Genomic_DNA"/>
</dbReference>
<dbReference type="GO" id="GO:0030976">
    <property type="term" value="F:thiamine pyrophosphate binding"/>
    <property type="evidence" value="ECO:0007669"/>
    <property type="project" value="UniProtKB-UniRule"/>
</dbReference>
<keyword evidence="10 14" id="KW-0460">Magnesium</keyword>
<dbReference type="InterPro" id="IPR012846">
    <property type="entry name" value="Acetolactate_synth_lsu"/>
</dbReference>
<dbReference type="NCBIfam" id="NF006016">
    <property type="entry name" value="PRK08155.1"/>
    <property type="match status" value="1"/>
</dbReference>
<dbReference type="InterPro" id="IPR011766">
    <property type="entry name" value="TPP_enzyme_TPP-bd"/>
</dbReference>
<dbReference type="UniPathway" id="UPA00047">
    <property type="reaction ID" value="UER00055"/>
</dbReference>
<keyword evidence="9" id="KW-0274">FAD</keyword>
<dbReference type="NCBIfam" id="TIGR00118">
    <property type="entry name" value="acolac_lg"/>
    <property type="match status" value="1"/>
</dbReference>
<dbReference type="GO" id="GO:0005948">
    <property type="term" value="C:acetolactate synthase complex"/>
    <property type="evidence" value="ECO:0007669"/>
    <property type="project" value="TreeGrafter"/>
</dbReference>
<dbReference type="InterPro" id="IPR039368">
    <property type="entry name" value="AHAS_TPP"/>
</dbReference>
<dbReference type="Pfam" id="PF02776">
    <property type="entry name" value="TPP_enzyme_N"/>
    <property type="match status" value="1"/>
</dbReference>
<keyword evidence="5 14" id="KW-0028">Amino-acid biosynthesis</keyword>
<dbReference type="InterPro" id="IPR045229">
    <property type="entry name" value="TPP_enz"/>
</dbReference>
<dbReference type="FunFam" id="3.40.50.1220:FF:000008">
    <property type="entry name" value="Acetolactate synthase"/>
    <property type="match status" value="1"/>
</dbReference>
<dbReference type="GO" id="GO:0009099">
    <property type="term" value="P:L-valine biosynthetic process"/>
    <property type="evidence" value="ECO:0007669"/>
    <property type="project" value="UniProtKB-UniPathway"/>
</dbReference>
<evidence type="ECO:0000256" key="6">
    <source>
        <dbReference type="ARBA" id="ARBA00022630"/>
    </source>
</evidence>
<evidence type="ECO:0000256" key="14">
    <source>
        <dbReference type="RuleBase" id="RU003591"/>
    </source>
</evidence>
<dbReference type="Gene3D" id="3.40.50.970">
    <property type="match status" value="2"/>
</dbReference>
<evidence type="ECO:0000256" key="10">
    <source>
        <dbReference type="ARBA" id="ARBA00022842"/>
    </source>
</evidence>
<evidence type="ECO:0000259" key="17">
    <source>
        <dbReference type="Pfam" id="PF02776"/>
    </source>
</evidence>
<organism evidence="18">
    <name type="scientific">uncultured Thiotrichaceae bacterium</name>
    <dbReference type="NCBI Taxonomy" id="298394"/>
    <lineage>
        <taxon>Bacteria</taxon>
        <taxon>Pseudomonadati</taxon>
        <taxon>Pseudomonadota</taxon>
        <taxon>Gammaproteobacteria</taxon>
        <taxon>Thiotrichales</taxon>
        <taxon>Thiotrichaceae</taxon>
        <taxon>environmental samples</taxon>
    </lineage>
</organism>
<evidence type="ECO:0000256" key="9">
    <source>
        <dbReference type="ARBA" id="ARBA00022827"/>
    </source>
</evidence>
<dbReference type="GO" id="GO:0000287">
    <property type="term" value="F:magnesium ion binding"/>
    <property type="evidence" value="ECO:0007669"/>
    <property type="project" value="UniProtKB-UniRule"/>
</dbReference>
<dbReference type="GO" id="GO:0050660">
    <property type="term" value="F:flavin adenine dinucleotide binding"/>
    <property type="evidence" value="ECO:0007669"/>
    <property type="project" value="InterPro"/>
</dbReference>
<comment type="similarity">
    <text evidence="3 14">Belongs to the TPP enzyme family.</text>
</comment>
<dbReference type="SUPFAM" id="SSF52467">
    <property type="entry name" value="DHS-like NAD/FAD-binding domain"/>
    <property type="match status" value="1"/>
</dbReference>
<evidence type="ECO:0000256" key="12">
    <source>
        <dbReference type="ARBA" id="ARBA00023304"/>
    </source>
</evidence>
<comment type="catalytic activity">
    <reaction evidence="13 14">
        <text>2 pyruvate + H(+) = (2S)-2-acetolactate + CO2</text>
        <dbReference type="Rhea" id="RHEA:25249"/>
        <dbReference type="ChEBI" id="CHEBI:15361"/>
        <dbReference type="ChEBI" id="CHEBI:15378"/>
        <dbReference type="ChEBI" id="CHEBI:16526"/>
        <dbReference type="ChEBI" id="CHEBI:58476"/>
        <dbReference type="EC" id="2.2.1.6"/>
    </reaction>
</comment>
<dbReference type="InterPro" id="IPR029035">
    <property type="entry name" value="DHS-like_NAD/FAD-binding_dom"/>
</dbReference>
<name>A0A6S6TZH4_9GAMM</name>
<evidence type="ECO:0000256" key="3">
    <source>
        <dbReference type="ARBA" id="ARBA00007812"/>
    </source>
</evidence>
<comment type="cofactor">
    <cofactor evidence="14">
        <name>Mg(2+)</name>
        <dbReference type="ChEBI" id="CHEBI:18420"/>
    </cofactor>
    <text evidence="14">Binds 1 Mg(2+) ion per subunit.</text>
</comment>
<evidence type="ECO:0000256" key="2">
    <source>
        <dbReference type="ARBA" id="ARBA00005025"/>
    </source>
</evidence>
<dbReference type="SUPFAM" id="SSF52518">
    <property type="entry name" value="Thiamin diphosphate-binding fold (THDP-binding)"/>
    <property type="match status" value="2"/>
</dbReference>
<dbReference type="Gene3D" id="3.40.50.1220">
    <property type="entry name" value="TPP-binding domain"/>
    <property type="match status" value="1"/>
</dbReference>
<accession>A0A6S6TZH4</accession>
<evidence type="ECO:0000259" key="15">
    <source>
        <dbReference type="Pfam" id="PF00205"/>
    </source>
</evidence>
<comment type="pathway">
    <text evidence="1 14">Amino-acid biosynthesis; L-isoleucine biosynthesis; L-isoleucine from 2-oxobutanoate: step 1/4.</text>
</comment>
<evidence type="ECO:0000256" key="7">
    <source>
        <dbReference type="ARBA" id="ARBA00022679"/>
    </source>
</evidence>
<dbReference type="GO" id="GO:0003984">
    <property type="term" value="F:acetolactate synthase activity"/>
    <property type="evidence" value="ECO:0007669"/>
    <property type="project" value="UniProtKB-EC"/>
</dbReference>
<dbReference type="InterPro" id="IPR012001">
    <property type="entry name" value="Thiamin_PyroP_enz_TPP-bd_dom"/>
</dbReference>
<dbReference type="AlphaFoldDB" id="A0A6S6TZH4"/>
<reference evidence="18" key="1">
    <citation type="submission" date="2020-01" db="EMBL/GenBank/DDBJ databases">
        <authorList>
            <person name="Meier V. D."/>
            <person name="Meier V D."/>
        </authorList>
    </citation>
    <scope>NUCLEOTIDE SEQUENCE</scope>
    <source>
        <strain evidence="18">HLG_WM_MAG_09</strain>
    </source>
</reference>
<evidence type="ECO:0000256" key="4">
    <source>
        <dbReference type="ARBA" id="ARBA00013145"/>
    </source>
</evidence>
<keyword evidence="11 14" id="KW-0786">Thiamine pyrophosphate</keyword>
<evidence type="ECO:0000256" key="8">
    <source>
        <dbReference type="ARBA" id="ARBA00022723"/>
    </source>
</evidence>
<evidence type="ECO:0000256" key="5">
    <source>
        <dbReference type="ARBA" id="ARBA00022605"/>
    </source>
</evidence>
<dbReference type="PROSITE" id="PS00187">
    <property type="entry name" value="TPP_ENZYMES"/>
    <property type="match status" value="1"/>
</dbReference>
<dbReference type="CDD" id="cd07035">
    <property type="entry name" value="TPP_PYR_POX_like"/>
    <property type="match status" value="1"/>
</dbReference>
<dbReference type="UniPathway" id="UPA00049">
    <property type="reaction ID" value="UER00059"/>
</dbReference>
<evidence type="ECO:0000256" key="1">
    <source>
        <dbReference type="ARBA" id="ARBA00004974"/>
    </source>
</evidence>
<evidence type="ECO:0000256" key="11">
    <source>
        <dbReference type="ARBA" id="ARBA00023052"/>
    </source>
</evidence>
<feature type="domain" description="Thiamine pyrophosphate enzyme TPP-binding" evidence="16">
    <location>
        <begin position="401"/>
        <end position="548"/>
    </location>
</feature>
<keyword evidence="6" id="KW-0285">Flavoprotein</keyword>
<proteinExistence type="inferred from homology"/>
<dbReference type="CDD" id="cd02015">
    <property type="entry name" value="TPP_AHAS"/>
    <property type="match status" value="1"/>
</dbReference>
<dbReference type="Pfam" id="PF00205">
    <property type="entry name" value="TPP_enzyme_M"/>
    <property type="match status" value="1"/>
</dbReference>
<protein>
    <recommendedName>
        <fullName evidence="4 14">Acetolactate synthase</fullName>
        <ecNumber evidence="4 14">2.2.1.6</ecNumber>
    </recommendedName>
</protein>
<comment type="cofactor">
    <cofactor evidence="14">
        <name>thiamine diphosphate</name>
        <dbReference type="ChEBI" id="CHEBI:58937"/>
    </cofactor>
    <text evidence="14">Binds 1 thiamine pyrophosphate per subunit.</text>
</comment>
<dbReference type="GO" id="GO:0009097">
    <property type="term" value="P:isoleucine biosynthetic process"/>
    <property type="evidence" value="ECO:0007669"/>
    <property type="project" value="UniProtKB-UniPathway"/>
</dbReference>
<dbReference type="InterPro" id="IPR000399">
    <property type="entry name" value="TPP-bd_CS"/>
</dbReference>
<evidence type="ECO:0000256" key="13">
    <source>
        <dbReference type="ARBA" id="ARBA00048670"/>
    </source>
</evidence>